<sequence>MFWAACTERGAPTASTTSSLGACQACWWTTSSPPRWRARSRSRARASPTCPRRPLGAHRPQAARARRSWWRPSGGRELPFVTHRFLEQRPVAVVGADGDEVLARAVLPRENVGSTGAPEQPLELVVRRKPCAAGPPRWHPAAARELGAPPAADAEATAAARAERAARRCVVPRRLAAGAPQAPGSWEPEGALQAPKFGDFDDVRRHAPELAGAGAQPLDAIKTEPGA</sequence>
<evidence type="ECO:0000256" key="1">
    <source>
        <dbReference type="SAM" id="MobiDB-lite"/>
    </source>
</evidence>
<evidence type="ECO:0000313" key="3">
    <source>
        <dbReference type="Proteomes" id="UP001189429"/>
    </source>
</evidence>
<gene>
    <name evidence="2" type="ORF">PCOR1329_LOCUS82225</name>
</gene>
<proteinExistence type="predicted"/>
<evidence type="ECO:0000313" key="2">
    <source>
        <dbReference type="EMBL" id="CAK0907097.1"/>
    </source>
</evidence>
<comment type="caution">
    <text evidence="2">The sequence shown here is derived from an EMBL/GenBank/DDBJ whole genome shotgun (WGS) entry which is preliminary data.</text>
</comment>
<accession>A0ABN9Y3L1</accession>
<reference evidence="2" key="1">
    <citation type="submission" date="2023-10" db="EMBL/GenBank/DDBJ databases">
        <authorList>
            <person name="Chen Y."/>
            <person name="Shah S."/>
            <person name="Dougan E. K."/>
            <person name="Thang M."/>
            <person name="Chan C."/>
        </authorList>
    </citation>
    <scope>NUCLEOTIDE SEQUENCE [LARGE SCALE GENOMIC DNA]</scope>
</reference>
<keyword evidence="3" id="KW-1185">Reference proteome</keyword>
<dbReference type="EMBL" id="CAUYUJ010021804">
    <property type="protein sequence ID" value="CAK0907097.1"/>
    <property type="molecule type" value="Genomic_DNA"/>
</dbReference>
<name>A0ABN9Y3L1_9DINO</name>
<feature type="compositionally biased region" description="Basic and acidic residues" evidence="1">
    <location>
        <begin position="198"/>
        <end position="208"/>
    </location>
</feature>
<feature type="region of interest" description="Disordered" evidence="1">
    <location>
        <begin position="176"/>
        <end position="227"/>
    </location>
</feature>
<dbReference type="Proteomes" id="UP001189429">
    <property type="component" value="Unassembled WGS sequence"/>
</dbReference>
<feature type="compositionally biased region" description="Low complexity" evidence="1">
    <location>
        <begin position="45"/>
        <end position="63"/>
    </location>
</feature>
<protein>
    <submittedName>
        <fullName evidence="2">Uncharacterized protein</fullName>
    </submittedName>
</protein>
<organism evidence="2 3">
    <name type="scientific">Prorocentrum cordatum</name>
    <dbReference type="NCBI Taxonomy" id="2364126"/>
    <lineage>
        <taxon>Eukaryota</taxon>
        <taxon>Sar</taxon>
        <taxon>Alveolata</taxon>
        <taxon>Dinophyceae</taxon>
        <taxon>Prorocentrales</taxon>
        <taxon>Prorocentraceae</taxon>
        <taxon>Prorocentrum</taxon>
    </lineage>
</organism>
<feature type="region of interest" description="Disordered" evidence="1">
    <location>
        <begin position="37"/>
        <end position="68"/>
    </location>
</feature>